<keyword evidence="4" id="KW-0175">Coiled coil</keyword>
<reference evidence="7 8" key="1">
    <citation type="submission" date="2021-10" db="EMBL/GenBank/DDBJ databases">
        <title>Alishewanella koreense sp. nov. isolated from seawater of southwestern coast in South Korea and the proposal for the reclassification of Rheinheimera perlucida and Rheinheimera tuosuensis as Arsukibacterium perlucida and Arsukibacterium tuosuensis.</title>
        <authorList>
            <person name="Kim K.H."/>
            <person name="Ruan W."/>
            <person name="Kim K.R."/>
            <person name="Baek J.H."/>
            <person name="Jeon C.O."/>
        </authorList>
    </citation>
    <scope>NUCLEOTIDE SEQUENCE [LARGE SCALE GENOMIC DNA]</scope>
    <source>
        <strain evidence="7 8">16-MA</strain>
    </source>
</reference>
<keyword evidence="1 3" id="KW-0597">Phosphoprotein</keyword>
<accession>A0ABS8BZF1</accession>
<evidence type="ECO:0000256" key="4">
    <source>
        <dbReference type="SAM" id="Coils"/>
    </source>
</evidence>
<dbReference type="InterPro" id="IPR036890">
    <property type="entry name" value="HATPase_C_sf"/>
</dbReference>
<evidence type="ECO:0000256" key="1">
    <source>
        <dbReference type="ARBA" id="ARBA00022553"/>
    </source>
</evidence>
<feature type="coiled-coil region" evidence="4">
    <location>
        <begin position="201"/>
        <end position="235"/>
    </location>
</feature>
<dbReference type="Pfam" id="PF00072">
    <property type="entry name" value="Response_reg"/>
    <property type="match status" value="1"/>
</dbReference>
<proteinExistence type="predicted"/>
<dbReference type="InterPro" id="IPR001789">
    <property type="entry name" value="Sig_transdc_resp-reg_receiver"/>
</dbReference>
<feature type="transmembrane region" description="Helical" evidence="5">
    <location>
        <begin position="141"/>
        <end position="166"/>
    </location>
</feature>
<comment type="caution">
    <text evidence="7">The sequence shown here is derived from an EMBL/GenBank/DDBJ whole genome shotgun (WGS) entry which is preliminary data.</text>
</comment>
<dbReference type="EMBL" id="JAEINI020000001">
    <property type="protein sequence ID" value="MCB5225442.1"/>
    <property type="molecule type" value="Genomic_DNA"/>
</dbReference>
<feature type="modified residue" description="4-aspartylphosphate" evidence="3">
    <location>
        <position position="618"/>
    </location>
</feature>
<evidence type="ECO:0000256" key="5">
    <source>
        <dbReference type="SAM" id="Phobius"/>
    </source>
</evidence>
<keyword evidence="5" id="KW-0472">Membrane</keyword>
<dbReference type="PANTHER" id="PTHR45339:SF1">
    <property type="entry name" value="HYBRID SIGNAL TRANSDUCTION HISTIDINE KINASE J"/>
    <property type="match status" value="1"/>
</dbReference>
<dbReference type="InterPro" id="IPR011006">
    <property type="entry name" value="CheY-like_superfamily"/>
</dbReference>
<keyword evidence="8" id="KW-1185">Reference proteome</keyword>
<dbReference type="SUPFAM" id="SSF55874">
    <property type="entry name" value="ATPase domain of HSP90 chaperone/DNA topoisomerase II/histidine kinase"/>
    <property type="match status" value="1"/>
</dbReference>
<feature type="domain" description="Response regulatory" evidence="6">
    <location>
        <begin position="569"/>
        <end position="685"/>
    </location>
</feature>
<dbReference type="CDD" id="cd17546">
    <property type="entry name" value="REC_hyHK_CKI1_RcsC-like"/>
    <property type="match status" value="1"/>
</dbReference>
<dbReference type="RefSeq" id="WP_226749533.1">
    <property type="nucleotide sequence ID" value="NZ_JAEINI020000001.1"/>
</dbReference>
<evidence type="ECO:0000313" key="7">
    <source>
        <dbReference type="EMBL" id="MCB5225442.1"/>
    </source>
</evidence>
<sequence>MLAAVLFSWQVRVADQQAQRQLQQYADLLKISLKPLLLQTSAEQLSSHLNELQFSALLPIAALGVYQSDGIQLASTGALTALPSKIETQSRQYQLLQTEQGRVALQPLMIWSAASGQFDHFKTPDAFLLILPETAETWPSVLLPLSISGLIFTVFFMLTLWLVYLWQQQRNLWLDRLTAVDTETRGLSNVPSDVRALLDWRVQAEQQQLSLQQQLENAAQQQQFLQQQCTAQQQQSSVLTEQADILRQQMSAWLQHCKLLWQRQEQLSVAVFQTLLRLHFLYGLFQFNPRSLKKDPLSLVHWLPQQFGALHKILAQGTSIDWVEGPDNINFDVLLDEEVLQASLQAMLLLAVRSENTQRILCRVTLEATAQPHLLLHLSCDGNGLPAHIIEHISQAKSSNWQWRDVDVTLLQLMAKLLQAELQVQSLEGLGSSIRLRFPVALQGVTFSSPVDRLLVFDQDSDRLQGRLAGLASQAVQVSACSHFSELKRKLEQTAPQRLLMFLPAEQPNEAWQQLISSYQASINIQAFAPELTLSHWQALLPCIASSEFSLMMLQQHAVEVLKSQRHKSLLVVDDNETNQAFINILLQNKPVQLASALTGKQVLQLCLHQQFDMILLDIRLPDMSGIEVAKQLRALPGYQHTPILAFTAHALPAEIAEFKKAGMDDILLKPLEPSKFAALLAHYQLH</sequence>
<dbReference type="SUPFAM" id="SSF52172">
    <property type="entry name" value="CheY-like"/>
    <property type="match status" value="1"/>
</dbReference>
<name>A0ABS8BZF1_9ALTE</name>
<evidence type="ECO:0000256" key="2">
    <source>
        <dbReference type="ARBA" id="ARBA00023012"/>
    </source>
</evidence>
<dbReference type="PROSITE" id="PS50110">
    <property type="entry name" value="RESPONSE_REGULATORY"/>
    <property type="match status" value="1"/>
</dbReference>
<dbReference type="Gene3D" id="3.40.50.2300">
    <property type="match status" value="1"/>
</dbReference>
<evidence type="ECO:0000313" key="8">
    <source>
        <dbReference type="Proteomes" id="UP000633814"/>
    </source>
</evidence>
<keyword evidence="5" id="KW-1133">Transmembrane helix</keyword>
<organism evidence="7 8">
    <name type="scientific">Alishewanella maricola</name>
    <dbReference type="NCBI Taxonomy" id="2795740"/>
    <lineage>
        <taxon>Bacteria</taxon>
        <taxon>Pseudomonadati</taxon>
        <taxon>Pseudomonadota</taxon>
        <taxon>Gammaproteobacteria</taxon>
        <taxon>Alteromonadales</taxon>
        <taxon>Alteromonadaceae</taxon>
        <taxon>Alishewanella</taxon>
    </lineage>
</organism>
<dbReference type="SMART" id="SM00448">
    <property type="entry name" value="REC"/>
    <property type="match status" value="1"/>
</dbReference>
<dbReference type="PANTHER" id="PTHR45339">
    <property type="entry name" value="HYBRID SIGNAL TRANSDUCTION HISTIDINE KINASE J"/>
    <property type="match status" value="1"/>
</dbReference>
<keyword evidence="5" id="KW-0812">Transmembrane</keyword>
<protein>
    <submittedName>
        <fullName evidence="7">Response regulator</fullName>
    </submittedName>
</protein>
<dbReference type="Proteomes" id="UP000633814">
    <property type="component" value="Unassembled WGS sequence"/>
</dbReference>
<evidence type="ECO:0000256" key="3">
    <source>
        <dbReference type="PROSITE-ProRule" id="PRU00169"/>
    </source>
</evidence>
<evidence type="ECO:0000259" key="6">
    <source>
        <dbReference type="PROSITE" id="PS50110"/>
    </source>
</evidence>
<keyword evidence="2" id="KW-0902">Two-component regulatory system</keyword>
<gene>
    <name evidence="7" type="ORF">JAO78_001240</name>
</gene>